<evidence type="ECO:0000256" key="1">
    <source>
        <dbReference type="ARBA" id="ARBA00001936"/>
    </source>
</evidence>
<organism evidence="14 15">
    <name type="scientific">Trichocladium antarcticum</name>
    <dbReference type="NCBI Taxonomy" id="1450529"/>
    <lineage>
        <taxon>Eukaryota</taxon>
        <taxon>Fungi</taxon>
        <taxon>Dikarya</taxon>
        <taxon>Ascomycota</taxon>
        <taxon>Pezizomycotina</taxon>
        <taxon>Sordariomycetes</taxon>
        <taxon>Sordariomycetidae</taxon>
        <taxon>Sordariales</taxon>
        <taxon>Chaetomiaceae</taxon>
        <taxon>Trichocladium</taxon>
    </lineage>
</organism>
<keyword evidence="6" id="KW-0520">NAD</keyword>
<keyword evidence="4 11" id="KW-0479">Metal-binding</keyword>
<dbReference type="NCBIfam" id="NF010052">
    <property type="entry name" value="PRK13529.1"/>
    <property type="match status" value="1"/>
</dbReference>
<dbReference type="Pfam" id="PF00390">
    <property type="entry name" value="malic"/>
    <property type="match status" value="1"/>
</dbReference>
<evidence type="ECO:0000256" key="10">
    <source>
        <dbReference type="PIRSR" id="PIRSR000106-2"/>
    </source>
</evidence>
<feature type="binding site" evidence="10">
    <location>
        <position position="425"/>
    </location>
    <ligand>
        <name>(S)-malate</name>
        <dbReference type="ChEBI" id="CHEBI:15589"/>
    </ligand>
</feature>
<name>A0AAN6UMU5_9PEZI</name>
<evidence type="ECO:0000256" key="7">
    <source>
        <dbReference type="ARBA" id="ARBA00050168"/>
    </source>
</evidence>
<dbReference type="SMART" id="SM01274">
    <property type="entry name" value="malic"/>
    <property type="match status" value="1"/>
</dbReference>
<dbReference type="CDD" id="cd05312">
    <property type="entry name" value="NAD_bind_1_malic_enz"/>
    <property type="match status" value="1"/>
</dbReference>
<evidence type="ECO:0000256" key="5">
    <source>
        <dbReference type="ARBA" id="ARBA00023002"/>
    </source>
</evidence>
<feature type="binding site" evidence="10">
    <location>
        <position position="475"/>
    </location>
    <ligand>
        <name>(S)-malate</name>
        <dbReference type="ChEBI" id="CHEBI:15589"/>
    </ligand>
</feature>
<dbReference type="PANTHER" id="PTHR23406:SF34">
    <property type="entry name" value="NAD-DEPENDENT MALIC ENZYME, MITOCHONDRIAL"/>
    <property type="match status" value="1"/>
</dbReference>
<comment type="similarity">
    <text evidence="2">Belongs to the malic enzymes family.</text>
</comment>
<reference evidence="14" key="1">
    <citation type="journal article" date="2023" name="Mol. Phylogenet. Evol.">
        <title>Genome-scale phylogeny and comparative genomics of the fungal order Sordariales.</title>
        <authorList>
            <person name="Hensen N."/>
            <person name="Bonometti L."/>
            <person name="Westerberg I."/>
            <person name="Brannstrom I.O."/>
            <person name="Guillou S."/>
            <person name="Cros-Aarteil S."/>
            <person name="Calhoun S."/>
            <person name="Haridas S."/>
            <person name="Kuo A."/>
            <person name="Mondo S."/>
            <person name="Pangilinan J."/>
            <person name="Riley R."/>
            <person name="LaButti K."/>
            <person name="Andreopoulos B."/>
            <person name="Lipzen A."/>
            <person name="Chen C."/>
            <person name="Yan M."/>
            <person name="Daum C."/>
            <person name="Ng V."/>
            <person name="Clum A."/>
            <person name="Steindorff A."/>
            <person name="Ohm R.A."/>
            <person name="Martin F."/>
            <person name="Silar P."/>
            <person name="Natvig D.O."/>
            <person name="Lalanne C."/>
            <person name="Gautier V."/>
            <person name="Ament-Velasquez S.L."/>
            <person name="Kruys A."/>
            <person name="Hutchinson M.I."/>
            <person name="Powell A.J."/>
            <person name="Barry K."/>
            <person name="Miller A.N."/>
            <person name="Grigoriev I.V."/>
            <person name="Debuchy R."/>
            <person name="Gladieux P."/>
            <person name="Hiltunen Thoren M."/>
            <person name="Johannesson H."/>
        </authorList>
    </citation>
    <scope>NUCLEOTIDE SEQUENCE</scope>
    <source>
        <strain evidence="14">CBS 123565</strain>
    </source>
</reference>
<feature type="active site" description="Proton donor" evidence="9">
    <location>
        <position position="116"/>
    </location>
</feature>
<dbReference type="InterPro" id="IPR046346">
    <property type="entry name" value="Aminoacid_DH-like_N_sf"/>
</dbReference>
<dbReference type="GO" id="GO:0051287">
    <property type="term" value="F:NAD binding"/>
    <property type="evidence" value="ECO:0007669"/>
    <property type="project" value="InterPro"/>
</dbReference>
<evidence type="ECO:0000256" key="3">
    <source>
        <dbReference type="ARBA" id="ARBA00013003"/>
    </source>
</evidence>
<dbReference type="Gene3D" id="3.40.50.10380">
    <property type="entry name" value="Malic enzyme, N-terminal domain"/>
    <property type="match status" value="1"/>
</dbReference>
<dbReference type="InterPro" id="IPR036291">
    <property type="entry name" value="NAD(P)-bd_dom_sf"/>
</dbReference>
<evidence type="ECO:0000259" key="12">
    <source>
        <dbReference type="SMART" id="SM00919"/>
    </source>
</evidence>
<dbReference type="PANTHER" id="PTHR23406">
    <property type="entry name" value="MALIC ENZYME-RELATED"/>
    <property type="match status" value="1"/>
</dbReference>
<dbReference type="InterPro" id="IPR012301">
    <property type="entry name" value="Malic_N_dom"/>
</dbReference>
<dbReference type="GO" id="GO:0004471">
    <property type="term" value="F:malate dehydrogenase (decarboxylating) (NAD+) activity"/>
    <property type="evidence" value="ECO:0007669"/>
    <property type="project" value="TreeGrafter"/>
</dbReference>
<comment type="catalytic activity">
    <reaction evidence="8">
        <text>(S)-malate + NAD(+) = pyruvate + CO2 + NADH</text>
        <dbReference type="Rhea" id="RHEA:12653"/>
        <dbReference type="ChEBI" id="CHEBI:15361"/>
        <dbReference type="ChEBI" id="CHEBI:15589"/>
        <dbReference type="ChEBI" id="CHEBI:16526"/>
        <dbReference type="ChEBI" id="CHEBI:57540"/>
        <dbReference type="ChEBI" id="CHEBI:57945"/>
        <dbReference type="EC" id="1.1.1.38"/>
    </reaction>
</comment>
<gene>
    <name evidence="14" type="ORF">BT67DRAFT_440814</name>
</gene>
<accession>A0AAN6UMU5</accession>
<dbReference type="PIRSF" id="PIRSF000106">
    <property type="entry name" value="ME"/>
    <property type="match status" value="1"/>
</dbReference>
<dbReference type="FunFam" id="3.40.50.10380:FF:000001">
    <property type="entry name" value="NAD-dependent malic enzyme"/>
    <property type="match status" value="1"/>
</dbReference>
<comment type="caution">
    <text evidence="14">The sequence shown here is derived from an EMBL/GenBank/DDBJ whole genome shotgun (WGS) entry which is preliminary data.</text>
</comment>
<dbReference type="EMBL" id="MU853405">
    <property type="protein sequence ID" value="KAK4135933.1"/>
    <property type="molecule type" value="Genomic_DNA"/>
</dbReference>
<evidence type="ECO:0000256" key="9">
    <source>
        <dbReference type="PIRSR" id="PIRSR000106-1"/>
    </source>
</evidence>
<keyword evidence="15" id="KW-1185">Reference proteome</keyword>
<dbReference type="SUPFAM" id="SSF53223">
    <property type="entry name" value="Aminoacid dehydrogenase-like, N-terminal domain"/>
    <property type="match status" value="1"/>
</dbReference>
<feature type="domain" description="Malic enzyme N-terminal" evidence="13">
    <location>
        <begin position="93"/>
        <end position="274"/>
    </location>
</feature>
<comment type="cofactor">
    <cofactor evidence="1">
        <name>Mn(2+)</name>
        <dbReference type="ChEBI" id="CHEBI:29035"/>
    </cofactor>
</comment>
<dbReference type="EC" id="1.1.1.38" evidence="3"/>
<evidence type="ECO:0000313" key="15">
    <source>
        <dbReference type="Proteomes" id="UP001304895"/>
    </source>
</evidence>
<dbReference type="GO" id="GO:0005739">
    <property type="term" value="C:mitochondrion"/>
    <property type="evidence" value="ECO:0007669"/>
    <property type="project" value="TreeGrafter"/>
</dbReference>
<dbReference type="FunFam" id="3.40.50.720:FF:000055">
    <property type="entry name" value="NAD-dependent malic enzyme"/>
    <property type="match status" value="1"/>
</dbReference>
<reference evidence="14" key="2">
    <citation type="submission" date="2023-05" db="EMBL/GenBank/DDBJ databases">
        <authorList>
            <consortium name="Lawrence Berkeley National Laboratory"/>
            <person name="Steindorff A."/>
            <person name="Hensen N."/>
            <person name="Bonometti L."/>
            <person name="Westerberg I."/>
            <person name="Brannstrom I.O."/>
            <person name="Guillou S."/>
            <person name="Cros-Aarteil S."/>
            <person name="Calhoun S."/>
            <person name="Haridas S."/>
            <person name="Kuo A."/>
            <person name="Mondo S."/>
            <person name="Pangilinan J."/>
            <person name="Riley R."/>
            <person name="Labutti K."/>
            <person name="Andreopoulos B."/>
            <person name="Lipzen A."/>
            <person name="Chen C."/>
            <person name="Yanf M."/>
            <person name="Daum C."/>
            <person name="Ng V."/>
            <person name="Clum A."/>
            <person name="Ohm R."/>
            <person name="Martin F."/>
            <person name="Silar P."/>
            <person name="Natvig D."/>
            <person name="Lalanne C."/>
            <person name="Gautier V."/>
            <person name="Ament-Velasquez S.L."/>
            <person name="Kruys A."/>
            <person name="Hutchinson M.I."/>
            <person name="Powell A.J."/>
            <person name="Barry K."/>
            <person name="Miller A.N."/>
            <person name="Grigoriev I.V."/>
            <person name="Debuchy R."/>
            <person name="Gladieux P."/>
            <person name="Thoren M.H."/>
            <person name="Johannesson H."/>
        </authorList>
    </citation>
    <scope>NUCLEOTIDE SEQUENCE</scope>
    <source>
        <strain evidence="14">CBS 123565</strain>
    </source>
</reference>
<dbReference type="GO" id="GO:0006108">
    <property type="term" value="P:malate metabolic process"/>
    <property type="evidence" value="ECO:0007669"/>
    <property type="project" value="TreeGrafter"/>
</dbReference>
<dbReference type="AlphaFoldDB" id="A0AAN6UMU5"/>
<dbReference type="Proteomes" id="UP001304895">
    <property type="component" value="Unassembled WGS sequence"/>
</dbReference>
<feature type="binding site" evidence="11">
    <location>
        <position position="259"/>
    </location>
    <ligand>
        <name>a divalent metal cation</name>
        <dbReference type="ChEBI" id="CHEBI:60240"/>
    </ligand>
</feature>
<dbReference type="GO" id="GO:0005829">
    <property type="term" value="C:cytosol"/>
    <property type="evidence" value="ECO:0007669"/>
    <property type="project" value="TreeGrafter"/>
</dbReference>
<feature type="binding site" evidence="11">
    <location>
        <position position="283"/>
    </location>
    <ligand>
        <name>a divalent metal cation</name>
        <dbReference type="ChEBI" id="CHEBI:60240"/>
    </ligand>
</feature>
<evidence type="ECO:0000256" key="8">
    <source>
        <dbReference type="ARBA" id="ARBA00052591"/>
    </source>
</evidence>
<dbReference type="InterPro" id="IPR012302">
    <property type="entry name" value="Malic_NAD-bd"/>
</dbReference>
<dbReference type="InterPro" id="IPR037062">
    <property type="entry name" value="Malic_N_dom_sf"/>
</dbReference>
<evidence type="ECO:0000256" key="6">
    <source>
        <dbReference type="ARBA" id="ARBA00023027"/>
    </source>
</evidence>
<proteinExistence type="inferred from homology"/>
<evidence type="ECO:0000256" key="4">
    <source>
        <dbReference type="ARBA" id="ARBA00022723"/>
    </source>
</evidence>
<feature type="domain" description="Malic enzyme NAD-binding" evidence="12">
    <location>
        <begin position="284"/>
        <end position="544"/>
    </location>
</feature>
<evidence type="ECO:0000256" key="11">
    <source>
        <dbReference type="PIRSR" id="PIRSR000106-3"/>
    </source>
</evidence>
<dbReference type="SUPFAM" id="SSF51735">
    <property type="entry name" value="NAD(P)-binding Rossmann-fold domains"/>
    <property type="match status" value="1"/>
</dbReference>
<protein>
    <recommendedName>
        <fullName evidence="3">malate dehydrogenase (oxaloacetate-decarboxylating)</fullName>
        <ecNumber evidence="3">1.1.1.38</ecNumber>
    </recommendedName>
</protein>
<evidence type="ECO:0000256" key="2">
    <source>
        <dbReference type="ARBA" id="ARBA00008785"/>
    </source>
</evidence>
<feature type="active site" description="Proton acceptor" evidence="9">
    <location>
        <position position="188"/>
    </location>
</feature>
<evidence type="ECO:0000259" key="13">
    <source>
        <dbReference type="SMART" id="SM01274"/>
    </source>
</evidence>
<feature type="binding site" evidence="11">
    <location>
        <position position="260"/>
    </location>
    <ligand>
        <name>a divalent metal cation</name>
        <dbReference type="ChEBI" id="CHEBI:60240"/>
    </ligand>
</feature>
<keyword evidence="5" id="KW-0560">Oxidoreductase</keyword>
<dbReference type="PRINTS" id="PR00072">
    <property type="entry name" value="MALOXRDTASE"/>
</dbReference>
<dbReference type="Gene3D" id="3.40.50.720">
    <property type="entry name" value="NAD(P)-binding Rossmann-like Domain"/>
    <property type="match status" value="1"/>
</dbReference>
<dbReference type="InterPro" id="IPR001891">
    <property type="entry name" value="Malic_OxRdtase"/>
</dbReference>
<comment type="catalytic activity">
    <reaction evidence="7">
        <text>oxaloacetate + H(+) = pyruvate + CO2</text>
        <dbReference type="Rhea" id="RHEA:15641"/>
        <dbReference type="ChEBI" id="CHEBI:15361"/>
        <dbReference type="ChEBI" id="CHEBI:15378"/>
        <dbReference type="ChEBI" id="CHEBI:16452"/>
        <dbReference type="ChEBI" id="CHEBI:16526"/>
        <dbReference type="EC" id="1.1.1.38"/>
    </reaction>
</comment>
<dbReference type="Pfam" id="PF03949">
    <property type="entry name" value="Malic_M"/>
    <property type="match status" value="1"/>
</dbReference>
<sequence>MPTQNRDKSDKFRNLPLSTSGPLECALKGTVLLNHAYFNKGSAFSKEERRDFELAGLLPQNIQTLDQQVQRAYEQYSARPDDLAKNTFLSSLKDQSDVLYFKLLLDNLDEMFSVVYTPTEGEAIRNYSRLFRRPQGIFLNIHDIDRVHHDLSLWGTADDIDYIIVTDGEEILGIGDQGCGGILISMAKLILMTVCAGIHPNRVLPVVLDCGTDNEALLEDPLYLGLRERRVRGEQYDKLVETFVRSARGLYPKACIHFEDFGFYNARRLLDRWRPEIACFNDDVQGTGCVTLAAITAGLHVSKQKLSDLRMVVFGAGTAGVGIADQVRDAIETERGVSKEEAAKHIWLIDKPGLLTTQVEELSDAQKTYARSDWNGPKTDLLAVVKEVRPNVLIGTSTVPKSFTEDIVRAMAEHVDRPIILPLSNPTRLHEAVPADLFSWTDGRALVATGSPFKPVKGAWGPDGAEVEIEVAECNNSVVFPGIGLGAVLSRASLVTDKMLVAAVRGVAELSPALRDNTAPLLPGVDVVRKVSVRVARNVIQAAVEEGVATEDGIPTNDDDLEEWIRKQMWDPVYRPLQYVEARGATRLARGEMRVVGSIPERA</sequence>
<evidence type="ECO:0000313" key="14">
    <source>
        <dbReference type="EMBL" id="KAK4135933.1"/>
    </source>
</evidence>
<dbReference type="GO" id="GO:0046872">
    <property type="term" value="F:metal ion binding"/>
    <property type="evidence" value="ECO:0007669"/>
    <property type="project" value="UniProtKB-KW"/>
</dbReference>
<dbReference type="SMART" id="SM00919">
    <property type="entry name" value="Malic_M"/>
    <property type="match status" value="1"/>
</dbReference>
<comment type="cofactor">
    <cofactor evidence="11">
        <name>Mg(2+)</name>
        <dbReference type="ChEBI" id="CHEBI:18420"/>
    </cofactor>
    <cofactor evidence="11">
        <name>Mn(2+)</name>
        <dbReference type="ChEBI" id="CHEBI:29035"/>
    </cofactor>
    <text evidence="11">Divalent metal cations. Prefers magnesium or manganese.</text>
</comment>